<proteinExistence type="predicted"/>
<evidence type="ECO:0000313" key="2">
    <source>
        <dbReference type="Proteomes" id="UP000290289"/>
    </source>
</evidence>
<reference evidence="1 2" key="1">
    <citation type="submission" date="2018-10" db="EMBL/GenBank/DDBJ databases">
        <title>A high-quality apple genome assembly.</title>
        <authorList>
            <person name="Hu J."/>
        </authorList>
    </citation>
    <scope>NUCLEOTIDE SEQUENCE [LARGE SCALE GENOMIC DNA]</scope>
    <source>
        <strain evidence="2">cv. HFTH1</strain>
        <tissue evidence="1">Young leaf</tissue>
    </source>
</reference>
<protein>
    <recommendedName>
        <fullName evidence="3">Myb/SANT-like domain-containing protein</fullName>
    </recommendedName>
</protein>
<comment type="caution">
    <text evidence="1">The sequence shown here is derived from an EMBL/GenBank/DDBJ whole genome shotgun (WGS) entry which is preliminary data.</text>
</comment>
<sequence>MGDSQQEKGNGNYNQWSVEESNMLLQLLTIEAKIVLVLNEKLGCQKTKDHVKNRVKMHSSGFGWDSITKKFTTSDEVWVGFLRSHPKSQGVCKETFADYEDLMTIFGDGTTKGTNSIGLGNDTDGTTYRVEESRPIRVNEFPPPDESFEQLDPLFQTPSYASLTDKAWKAGIATNMWTNAVNDRIQR</sequence>
<dbReference type="PANTHER" id="PTHR47864">
    <property type="entry name" value="TRANSMEMBRANE PROTEIN"/>
    <property type="match status" value="1"/>
</dbReference>
<name>A0A498JBD3_MALDO</name>
<keyword evidence="2" id="KW-1185">Reference proteome</keyword>
<organism evidence="1 2">
    <name type="scientific">Malus domestica</name>
    <name type="common">Apple</name>
    <name type="synonym">Pyrus malus</name>
    <dbReference type="NCBI Taxonomy" id="3750"/>
    <lineage>
        <taxon>Eukaryota</taxon>
        <taxon>Viridiplantae</taxon>
        <taxon>Streptophyta</taxon>
        <taxon>Embryophyta</taxon>
        <taxon>Tracheophyta</taxon>
        <taxon>Spermatophyta</taxon>
        <taxon>Magnoliopsida</taxon>
        <taxon>eudicotyledons</taxon>
        <taxon>Gunneridae</taxon>
        <taxon>Pentapetalae</taxon>
        <taxon>rosids</taxon>
        <taxon>fabids</taxon>
        <taxon>Rosales</taxon>
        <taxon>Rosaceae</taxon>
        <taxon>Amygdaloideae</taxon>
        <taxon>Maleae</taxon>
        <taxon>Malus</taxon>
    </lineage>
</organism>
<dbReference type="InterPro" id="IPR055314">
    <property type="entry name" value="At2g29880-like"/>
</dbReference>
<dbReference type="EMBL" id="RDQH01000334">
    <property type="protein sequence ID" value="RXH92087.1"/>
    <property type="molecule type" value="Genomic_DNA"/>
</dbReference>
<accession>A0A498JBD3</accession>
<gene>
    <name evidence="1" type="ORF">DVH24_021110</name>
</gene>
<dbReference type="AlphaFoldDB" id="A0A498JBD3"/>
<evidence type="ECO:0000313" key="1">
    <source>
        <dbReference type="EMBL" id="RXH92087.1"/>
    </source>
</evidence>
<dbReference type="PANTHER" id="PTHR47864:SF2">
    <property type="entry name" value="MYB_SANT-LIKE DNA-BINDING DOMAIN PROTEIN"/>
    <property type="match status" value="1"/>
</dbReference>
<evidence type="ECO:0008006" key="3">
    <source>
        <dbReference type="Google" id="ProtNLM"/>
    </source>
</evidence>
<dbReference type="Proteomes" id="UP000290289">
    <property type="component" value="Chromosome 8"/>
</dbReference>